<name>A0AAD5XRZ5_9FUNG</name>
<dbReference type="Pfam" id="PF00009">
    <property type="entry name" value="GTP_EFTU"/>
    <property type="match status" value="1"/>
</dbReference>
<dbReference type="FunFam" id="3.30.70.870:FF:000003">
    <property type="entry name" value="GTP-binding protein TypA"/>
    <property type="match status" value="1"/>
</dbReference>
<dbReference type="Gene3D" id="2.40.50.250">
    <property type="entry name" value="bipa protein"/>
    <property type="match status" value="1"/>
</dbReference>
<dbReference type="InterPro" id="IPR006298">
    <property type="entry name" value="BipA"/>
</dbReference>
<dbReference type="CDD" id="cd03691">
    <property type="entry name" value="BipA_TypA_II"/>
    <property type="match status" value="1"/>
</dbReference>
<dbReference type="PRINTS" id="PR00315">
    <property type="entry name" value="ELONGATNFCT"/>
</dbReference>
<dbReference type="InterPro" id="IPR000640">
    <property type="entry name" value="EFG_V-like"/>
</dbReference>
<sequence>MLCSALAKRSRSRLARPPSAIALALAATTRRPIVSAAAAAAACTLPFHRSLALATQTPLTPAYRLHAARQYSGAADPQMEELEISQEEGSDGCVDVANIRNLAIIAHVDHGKTTLVDQLLRQSGAAKMESGARVMDSNDLEKERGITILSKSTGVNYKGHRINIVDTPGHADFGGEVERVLSMVDGVCLVVCATEGPMTQTKFVLSKALQKNLKPLVVMNKVDRPTARPEQVEDELLELFIGLDANDQQLEYPILYASAKDGWATNEVDGSRESVLPLLDQILAQVPPPNVDRTAPFSMLVTQIESDPYVGKCYMGKIQSGVLRVGDKVKSLNTDGKSVVEGRVTKILMRQGLEQVPTEVAGAGDIVSVAGIDGAYVNHTICDAAVTQPLPFTKVDPPTISMFFFVNDSPLGGKEGKFLTSQVLRDRLFKETETNVALEVAEQGEAFEVKGRGELQMGVLIETMRREGFELSVSPPRVIYRSEGEGKDKKILEPIEELTIDVEHEHAGTVIEKITKRKGEMKSYTETGDKARLVFEIPTRGLLGYPAEFKNDTHGQGTINYALLGYEPYKGALDRTRKGSIISTAMGESTGYALAAIEPRGKLFITPGVKVYPGMIIGEHNREHDLEVNPAKAKHQTNVRTAGKDDQIRLVPVEQYGLEKMIAYVQDDEVIEITPSIIRTRKKELDPTKRKAQSRKGGRPDFGDV</sequence>
<dbReference type="InterPro" id="IPR047042">
    <property type="entry name" value="BipA_II"/>
</dbReference>
<dbReference type="InterPro" id="IPR000795">
    <property type="entry name" value="T_Tr_GTP-bd_dom"/>
</dbReference>
<feature type="region of interest" description="Disordered" evidence="1">
    <location>
        <begin position="683"/>
        <end position="705"/>
    </location>
</feature>
<dbReference type="SUPFAM" id="SSF52540">
    <property type="entry name" value="P-loop containing nucleoside triphosphate hydrolases"/>
    <property type="match status" value="1"/>
</dbReference>
<dbReference type="InterPro" id="IPR035647">
    <property type="entry name" value="EFG_III/V"/>
</dbReference>
<dbReference type="InterPro" id="IPR027417">
    <property type="entry name" value="P-loop_NTPase"/>
</dbReference>
<dbReference type="CDD" id="cd03710">
    <property type="entry name" value="BipA_TypA_C"/>
    <property type="match status" value="1"/>
</dbReference>
<proteinExistence type="predicted"/>
<evidence type="ECO:0000313" key="3">
    <source>
        <dbReference type="EMBL" id="KAJ3177599.1"/>
    </source>
</evidence>
<reference evidence="3" key="1">
    <citation type="submission" date="2020-05" db="EMBL/GenBank/DDBJ databases">
        <title>Phylogenomic resolution of chytrid fungi.</title>
        <authorList>
            <person name="Stajich J.E."/>
            <person name="Amses K."/>
            <person name="Simmons R."/>
            <person name="Seto K."/>
            <person name="Myers J."/>
            <person name="Bonds A."/>
            <person name="Quandt C.A."/>
            <person name="Barry K."/>
            <person name="Liu P."/>
            <person name="Grigoriev I."/>
            <person name="Longcore J.E."/>
            <person name="James T.Y."/>
        </authorList>
    </citation>
    <scope>NUCLEOTIDE SEQUENCE</scope>
    <source>
        <strain evidence="3">JEL0379</strain>
    </source>
</reference>
<gene>
    <name evidence="3" type="ORF">HDU87_004352</name>
</gene>
<evidence type="ECO:0000256" key="1">
    <source>
        <dbReference type="SAM" id="MobiDB-lite"/>
    </source>
</evidence>
<dbReference type="InterPro" id="IPR031157">
    <property type="entry name" value="G_TR_CS"/>
</dbReference>
<evidence type="ECO:0000259" key="2">
    <source>
        <dbReference type="PROSITE" id="PS51722"/>
    </source>
</evidence>
<dbReference type="GO" id="GO:0005829">
    <property type="term" value="C:cytosol"/>
    <property type="evidence" value="ECO:0007669"/>
    <property type="project" value="TreeGrafter"/>
</dbReference>
<dbReference type="FunFam" id="3.30.70.240:FF:000002">
    <property type="entry name" value="GTP-binding protein TypA"/>
    <property type="match status" value="1"/>
</dbReference>
<dbReference type="PROSITE" id="PS00301">
    <property type="entry name" value="G_TR_1"/>
    <property type="match status" value="1"/>
</dbReference>
<feature type="domain" description="Tr-type G" evidence="2">
    <location>
        <begin position="97"/>
        <end position="290"/>
    </location>
</feature>
<dbReference type="PANTHER" id="PTHR42908:SF8">
    <property type="entry name" value="TR-TYPE G DOMAIN-CONTAINING PROTEIN"/>
    <property type="match status" value="1"/>
</dbReference>
<dbReference type="Pfam" id="PF00679">
    <property type="entry name" value="EFG_C"/>
    <property type="match status" value="1"/>
</dbReference>
<dbReference type="InterPro" id="IPR048876">
    <property type="entry name" value="BipA_C"/>
</dbReference>
<dbReference type="InterPro" id="IPR047041">
    <property type="entry name" value="BipA_GTP-bd_dom"/>
</dbReference>
<accession>A0AAD5XRZ5</accession>
<dbReference type="CDD" id="cd16263">
    <property type="entry name" value="BipA_III"/>
    <property type="match status" value="1"/>
</dbReference>
<dbReference type="SMART" id="SM00838">
    <property type="entry name" value="EFG_C"/>
    <property type="match status" value="1"/>
</dbReference>
<dbReference type="EMBL" id="JADGJQ010000032">
    <property type="protein sequence ID" value="KAJ3177599.1"/>
    <property type="molecule type" value="Genomic_DNA"/>
</dbReference>
<dbReference type="InterPro" id="IPR047043">
    <property type="entry name" value="BipA_III"/>
</dbReference>
<dbReference type="PROSITE" id="PS51722">
    <property type="entry name" value="G_TR_2"/>
    <property type="match status" value="1"/>
</dbReference>
<dbReference type="GO" id="GO:1990904">
    <property type="term" value="C:ribonucleoprotein complex"/>
    <property type="evidence" value="ECO:0007669"/>
    <property type="project" value="TreeGrafter"/>
</dbReference>
<keyword evidence="4" id="KW-1185">Reference proteome</keyword>
<dbReference type="Pfam" id="PF03144">
    <property type="entry name" value="GTP_EFTU_D2"/>
    <property type="match status" value="1"/>
</dbReference>
<protein>
    <recommendedName>
        <fullName evidence="2">Tr-type G domain-containing protein</fullName>
    </recommendedName>
</protein>
<evidence type="ECO:0000313" key="4">
    <source>
        <dbReference type="Proteomes" id="UP001212152"/>
    </source>
</evidence>
<dbReference type="SUPFAM" id="SSF54980">
    <property type="entry name" value="EF-G C-terminal domain-like"/>
    <property type="match status" value="2"/>
</dbReference>
<dbReference type="Gene3D" id="2.40.30.10">
    <property type="entry name" value="Translation factors"/>
    <property type="match status" value="1"/>
</dbReference>
<dbReference type="Gene3D" id="3.30.70.870">
    <property type="entry name" value="Elongation Factor G (Translational Gtpase), domain 3"/>
    <property type="match status" value="1"/>
</dbReference>
<dbReference type="InterPro" id="IPR005225">
    <property type="entry name" value="Small_GTP-bd"/>
</dbReference>
<dbReference type="CDD" id="cd01891">
    <property type="entry name" value="TypA_BipA"/>
    <property type="match status" value="1"/>
</dbReference>
<dbReference type="PANTHER" id="PTHR42908">
    <property type="entry name" value="TRANSLATION ELONGATION FACTOR-RELATED"/>
    <property type="match status" value="1"/>
</dbReference>
<dbReference type="Pfam" id="PF21018">
    <property type="entry name" value="BipA_C"/>
    <property type="match status" value="1"/>
</dbReference>
<dbReference type="InterPro" id="IPR004161">
    <property type="entry name" value="EFTu-like_2"/>
</dbReference>
<dbReference type="SUPFAM" id="SSF50447">
    <property type="entry name" value="Translation proteins"/>
    <property type="match status" value="1"/>
</dbReference>
<comment type="caution">
    <text evidence="3">The sequence shown here is derived from an EMBL/GenBank/DDBJ whole genome shotgun (WGS) entry which is preliminary data.</text>
</comment>
<dbReference type="InterPro" id="IPR042116">
    <property type="entry name" value="TypA/BipA_C"/>
</dbReference>
<dbReference type="GO" id="GO:0003924">
    <property type="term" value="F:GTPase activity"/>
    <property type="evidence" value="ECO:0007669"/>
    <property type="project" value="InterPro"/>
</dbReference>
<organism evidence="3 4">
    <name type="scientific">Geranomyces variabilis</name>
    <dbReference type="NCBI Taxonomy" id="109894"/>
    <lineage>
        <taxon>Eukaryota</taxon>
        <taxon>Fungi</taxon>
        <taxon>Fungi incertae sedis</taxon>
        <taxon>Chytridiomycota</taxon>
        <taxon>Chytridiomycota incertae sedis</taxon>
        <taxon>Chytridiomycetes</taxon>
        <taxon>Spizellomycetales</taxon>
        <taxon>Powellomycetaceae</taxon>
        <taxon>Geranomyces</taxon>
    </lineage>
</organism>
<dbReference type="NCBIfam" id="TIGR01394">
    <property type="entry name" value="TypA_BipA"/>
    <property type="match status" value="1"/>
</dbReference>
<dbReference type="GO" id="GO:0005525">
    <property type="term" value="F:GTP binding"/>
    <property type="evidence" value="ECO:0007669"/>
    <property type="project" value="InterPro"/>
</dbReference>
<dbReference type="Gene3D" id="3.30.70.240">
    <property type="match status" value="1"/>
</dbReference>
<dbReference type="InterPro" id="IPR035651">
    <property type="entry name" value="BipA_V"/>
</dbReference>
<dbReference type="FunFam" id="3.40.50.300:FF:000055">
    <property type="entry name" value="GTP-binding protein TypA"/>
    <property type="match status" value="1"/>
</dbReference>
<dbReference type="NCBIfam" id="TIGR00231">
    <property type="entry name" value="small_GTP"/>
    <property type="match status" value="1"/>
</dbReference>
<dbReference type="InterPro" id="IPR009000">
    <property type="entry name" value="Transl_B-barrel_sf"/>
</dbReference>
<dbReference type="FunFam" id="2.40.50.250:FF:000001">
    <property type="entry name" value="GTP-binding protein TypA"/>
    <property type="match status" value="1"/>
</dbReference>
<dbReference type="AlphaFoldDB" id="A0AAD5XRZ5"/>
<dbReference type="Gene3D" id="3.40.50.300">
    <property type="entry name" value="P-loop containing nucleotide triphosphate hydrolases"/>
    <property type="match status" value="1"/>
</dbReference>
<dbReference type="Proteomes" id="UP001212152">
    <property type="component" value="Unassembled WGS sequence"/>
</dbReference>